<dbReference type="PRINTS" id="PR01415">
    <property type="entry name" value="ANKYRIN"/>
</dbReference>
<evidence type="ECO:0000313" key="7">
    <source>
        <dbReference type="Proteomes" id="UP001046870"/>
    </source>
</evidence>
<dbReference type="OrthoDB" id="194358at2759"/>
<proteinExistence type="predicted"/>
<dbReference type="InterPro" id="IPR036036">
    <property type="entry name" value="SOCS_box-like_dom_sf"/>
</dbReference>
<dbReference type="GO" id="GO:0035556">
    <property type="term" value="P:intracellular signal transduction"/>
    <property type="evidence" value="ECO:0007669"/>
    <property type="project" value="InterPro"/>
</dbReference>
<comment type="caution">
    <text evidence="6">The sequence shown here is derived from an EMBL/GenBank/DDBJ whole genome shotgun (WGS) entry which is preliminary data.</text>
</comment>
<keyword evidence="3 4" id="KW-0040">ANK repeat</keyword>
<dbReference type="InterPro" id="IPR002110">
    <property type="entry name" value="Ankyrin_rpt"/>
</dbReference>
<dbReference type="PROSITE" id="PS50088">
    <property type="entry name" value="ANK_REPEAT"/>
    <property type="match status" value="4"/>
</dbReference>
<keyword evidence="7" id="KW-1185">Reference proteome</keyword>
<evidence type="ECO:0000259" key="5">
    <source>
        <dbReference type="PROSITE" id="PS50225"/>
    </source>
</evidence>
<name>A0A9D3QGV2_MEGAT</name>
<dbReference type="EMBL" id="JAFDVH010000001">
    <property type="protein sequence ID" value="KAG7492480.1"/>
    <property type="molecule type" value="Genomic_DNA"/>
</dbReference>
<dbReference type="Gene3D" id="1.25.40.20">
    <property type="entry name" value="Ankyrin repeat-containing domain"/>
    <property type="match status" value="2"/>
</dbReference>
<feature type="repeat" description="ANK" evidence="4">
    <location>
        <begin position="82"/>
        <end position="114"/>
    </location>
</feature>
<evidence type="ECO:0000256" key="2">
    <source>
        <dbReference type="ARBA" id="ARBA00022737"/>
    </source>
</evidence>
<dbReference type="InterPro" id="IPR036770">
    <property type="entry name" value="Ankyrin_rpt-contain_sf"/>
</dbReference>
<dbReference type="Proteomes" id="UP001046870">
    <property type="component" value="Chromosome 1"/>
</dbReference>
<dbReference type="SMART" id="SM00969">
    <property type="entry name" value="SOCS_box"/>
    <property type="match status" value="1"/>
</dbReference>
<dbReference type="InterPro" id="IPR001496">
    <property type="entry name" value="SOCS_box"/>
</dbReference>
<protein>
    <recommendedName>
        <fullName evidence="5">SOCS box domain-containing protein</fullName>
    </recommendedName>
</protein>
<dbReference type="PANTHER" id="PTHR24198">
    <property type="entry name" value="ANKYRIN REPEAT AND PROTEIN KINASE DOMAIN-CONTAINING PROTEIN"/>
    <property type="match status" value="1"/>
</dbReference>
<evidence type="ECO:0000256" key="1">
    <source>
        <dbReference type="ARBA" id="ARBA00004906"/>
    </source>
</evidence>
<dbReference type="SMART" id="SM00248">
    <property type="entry name" value="ANK"/>
    <property type="match status" value="9"/>
</dbReference>
<organism evidence="6 7">
    <name type="scientific">Megalops atlanticus</name>
    <name type="common">Tarpon</name>
    <name type="synonym">Clupea gigantea</name>
    <dbReference type="NCBI Taxonomy" id="7932"/>
    <lineage>
        <taxon>Eukaryota</taxon>
        <taxon>Metazoa</taxon>
        <taxon>Chordata</taxon>
        <taxon>Craniata</taxon>
        <taxon>Vertebrata</taxon>
        <taxon>Euteleostomi</taxon>
        <taxon>Actinopterygii</taxon>
        <taxon>Neopterygii</taxon>
        <taxon>Teleostei</taxon>
        <taxon>Elopiformes</taxon>
        <taxon>Megalopidae</taxon>
        <taxon>Megalops</taxon>
    </lineage>
</organism>
<evidence type="ECO:0000256" key="3">
    <source>
        <dbReference type="ARBA" id="ARBA00023043"/>
    </source>
</evidence>
<evidence type="ECO:0000313" key="6">
    <source>
        <dbReference type="EMBL" id="KAG7492480.1"/>
    </source>
</evidence>
<feature type="repeat" description="ANK" evidence="4">
    <location>
        <begin position="214"/>
        <end position="246"/>
    </location>
</feature>
<dbReference type="Gene3D" id="1.10.750.20">
    <property type="entry name" value="SOCS box"/>
    <property type="match status" value="1"/>
</dbReference>
<dbReference type="PROSITE" id="PS50297">
    <property type="entry name" value="ANK_REP_REGION"/>
    <property type="match status" value="3"/>
</dbReference>
<dbReference type="Pfam" id="PF07525">
    <property type="entry name" value="SOCS_box"/>
    <property type="match status" value="1"/>
</dbReference>
<dbReference type="AlphaFoldDB" id="A0A9D3QGV2"/>
<comment type="pathway">
    <text evidence="1">Protein modification; protein ubiquitination.</text>
</comment>
<dbReference type="GO" id="GO:0005737">
    <property type="term" value="C:cytoplasm"/>
    <property type="evidence" value="ECO:0007669"/>
    <property type="project" value="TreeGrafter"/>
</dbReference>
<feature type="repeat" description="ANK" evidence="4">
    <location>
        <begin position="181"/>
        <end position="213"/>
    </location>
</feature>
<dbReference type="PROSITE" id="PS50225">
    <property type="entry name" value="SOCS"/>
    <property type="match status" value="1"/>
</dbReference>
<dbReference type="SUPFAM" id="SSF158235">
    <property type="entry name" value="SOCS box-like"/>
    <property type="match status" value="1"/>
</dbReference>
<dbReference type="Pfam" id="PF12796">
    <property type="entry name" value="Ank_2"/>
    <property type="match status" value="2"/>
</dbReference>
<dbReference type="Pfam" id="PF00023">
    <property type="entry name" value="Ank"/>
    <property type="match status" value="1"/>
</dbReference>
<dbReference type="SUPFAM" id="SSF48403">
    <property type="entry name" value="Ankyrin repeat"/>
    <property type="match status" value="1"/>
</dbReference>
<feature type="repeat" description="ANK" evidence="4">
    <location>
        <begin position="115"/>
        <end position="147"/>
    </location>
</feature>
<sequence>MDFQECYQHTCSAVALAAREGKHRLVSKLIHRGYSADVSDNRGWNPLHEAAFHGSYACTRVLIRSARSCCRGRDYVNSLTHDSATPLFLAAKQGHRRIVRALLNASADVNRVTDDEASPLFAAVDGGHTEVVKLLVSSGSEVNRSHSASGWSCLHQAAFKGHVEIVQFLVGVADLNSTDDFEITPLFVAAQYGQRRCLEILADAGAAVNCQSHDLATPLLIASQEGHLGCVEALLERGADPNLYCNEDKWQLPVHAAAEFGHIGILERLLSVTDRACDHSPGKVSPVYSAVLGGQTESLQVLLREGFGPDAQDCESFGYSCPLEATFWPPATSAETRCGIPELVQVLLRAGARVGGDLYCRCLQADVPHLLEPFLARDGLPSGEHLPRLVQTGLDHVHSAGVWLPLLLQAGMNPEHFLQDALFERAECHVLHFLLEFTNWKMLSPSLQEILSRRRAESTWKWCDLFDSPPPLGHLCRLVIRGVVGAKALAGRAFVRQLPVPPVLQDYLRFDNVFRAHRLPRHCPLEERDSRGDGPDHL</sequence>
<feature type="domain" description="SOCS box" evidence="5">
    <location>
        <begin position="468"/>
        <end position="509"/>
    </location>
</feature>
<evidence type="ECO:0000256" key="4">
    <source>
        <dbReference type="PROSITE-ProRule" id="PRU00023"/>
    </source>
</evidence>
<keyword evidence="2" id="KW-0677">Repeat</keyword>
<reference evidence="6" key="1">
    <citation type="submission" date="2021-01" db="EMBL/GenBank/DDBJ databases">
        <authorList>
            <person name="Zahm M."/>
            <person name="Roques C."/>
            <person name="Cabau C."/>
            <person name="Klopp C."/>
            <person name="Donnadieu C."/>
            <person name="Jouanno E."/>
            <person name="Lampietro C."/>
            <person name="Louis A."/>
            <person name="Herpin A."/>
            <person name="Echchiki A."/>
            <person name="Berthelot C."/>
            <person name="Parey E."/>
            <person name="Roest-Crollius H."/>
            <person name="Braasch I."/>
            <person name="Postlethwait J."/>
            <person name="Bobe J."/>
            <person name="Montfort J."/>
            <person name="Bouchez O."/>
            <person name="Begum T."/>
            <person name="Mejri S."/>
            <person name="Adams A."/>
            <person name="Chen W.-J."/>
            <person name="Guiguen Y."/>
        </authorList>
    </citation>
    <scope>NUCLEOTIDE SEQUENCE</scope>
    <source>
        <strain evidence="6">YG-15Mar2019-1</strain>
        <tissue evidence="6">Brain</tissue>
    </source>
</reference>
<accession>A0A9D3QGV2</accession>
<dbReference type="PANTHER" id="PTHR24198:SF184">
    <property type="entry name" value="ANKYRIN REPEAT AND SOCS BOX CONTAINING 3"/>
    <property type="match status" value="1"/>
</dbReference>
<gene>
    <name evidence="6" type="ORF">MATL_G00015070</name>
</gene>